<reference evidence="2" key="3">
    <citation type="submission" date="2016-10" db="EMBL/GenBank/DDBJ databases">
        <authorList>
            <person name="See-Too W.S."/>
        </authorList>
    </citation>
    <scope>NUCLEOTIDE SEQUENCE</scope>
    <source>
        <strain evidence="2">DSM 14505</strain>
    </source>
</reference>
<dbReference type="EMBL" id="AJYB01000023">
    <property type="protein sequence ID" value="EIM07088.1"/>
    <property type="molecule type" value="Genomic_DNA"/>
</dbReference>
<reference evidence="3 4" key="1">
    <citation type="journal article" date="2012" name="J. Bacteriol.">
        <title>Genome Sequence of the Antarctic Psychrophile Bacterium Planococcus antarcticus DSM 14505.</title>
        <authorList>
            <person name="Margolles A."/>
            <person name="Gueimonde M."/>
            <person name="Sanchez B."/>
        </authorList>
    </citation>
    <scope>NUCLEOTIDE SEQUENCE [LARGE SCALE GENOMIC DNA]</scope>
    <source>
        <strain evidence="3 4">DSM 14505</strain>
    </source>
</reference>
<dbReference type="OrthoDB" id="2428416at2"/>
<keyword evidence="1" id="KW-1133">Transmembrane helix</keyword>
<proteinExistence type="predicted"/>
<keyword evidence="1" id="KW-0812">Transmembrane</keyword>
<dbReference type="EMBL" id="CP016534">
    <property type="protein sequence ID" value="ANU10988.1"/>
    <property type="molecule type" value="Genomic_DNA"/>
</dbReference>
<dbReference type="Proteomes" id="UP000092661">
    <property type="component" value="Chromosome"/>
</dbReference>
<evidence type="ECO:0000313" key="3">
    <source>
        <dbReference type="EMBL" id="EIM07088.1"/>
    </source>
</evidence>
<name>A0A1C7DHW2_9BACL</name>
<keyword evidence="5" id="KW-1185">Reference proteome</keyword>
<evidence type="ECO:0000313" key="4">
    <source>
        <dbReference type="Proteomes" id="UP000004725"/>
    </source>
</evidence>
<keyword evidence="1" id="KW-0472">Membrane</keyword>
<evidence type="ECO:0000313" key="5">
    <source>
        <dbReference type="Proteomes" id="UP000092661"/>
    </source>
</evidence>
<accession>A0A1C7DHW2</accession>
<dbReference type="Proteomes" id="UP000004725">
    <property type="component" value="Unassembled WGS sequence"/>
</dbReference>
<dbReference type="RefSeq" id="WP_006829583.1">
    <property type="nucleotide sequence ID" value="NZ_AJYB01000023.1"/>
</dbReference>
<evidence type="ECO:0008006" key="6">
    <source>
        <dbReference type="Google" id="ProtNLM"/>
    </source>
</evidence>
<sequence>MKTSTILILFILAMQLITAVNALIFDGGLGDLVFWFNSALFMGALAVYVYRMDKDKAATAKK</sequence>
<evidence type="ECO:0000313" key="2">
    <source>
        <dbReference type="EMBL" id="ANU10988.1"/>
    </source>
</evidence>
<feature type="transmembrane region" description="Helical" evidence="1">
    <location>
        <begin position="32"/>
        <end position="50"/>
    </location>
</feature>
<protein>
    <recommendedName>
        <fullName evidence="6">RNA polymerase subunit sigma</fullName>
    </recommendedName>
</protein>
<reference evidence="5" key="2">
    <citation type="submission" date="2016-07" db="EMBL/GenBank/DDBJ databases">
        <authorList>
            <person name="See-Too W.S."/>
        </authorList>
    </citation>
    <scope>NUCLEOTIDE SEQUENCE [LARGE SCALE GENOMIC DNA]</scope>
    <source>
        <strain evidence="5">DSM 14505</strain>
    </source>
</reference>
<dbReference type="KEGG" id="pana:BBH88_12060"/>
<gene>
    <name evidence="3" type="ORF">A1A1_07939</name>
    <name evidence="2" type="ORF">BBH88_12060</name>
</gene>
<evidence type="ECO:0000256" key="1">
    <source>
        <dbReference type="SAM" id="Phobius"/>
    </source>
</evidence>
<organism evidence="3 4">
    <name type="scientific">Planococcus antarcticus DSM 14505</name>
    <dbReference type="NCBI Taxonomy" id="1185653"/>
    <lineage>
        <taxon>Bacteria</taxon>
        <taxon>Bacillati</taxon>
        <taxon>Bacillota</taxon>
        <taxon>Bacilli</taxon>
        <taxon>Bacillales</taxon>
        <taxon>Caryophanaceae</taxon>
        <taxon>Planococcus</taxon>
    </lineage>
</organism>
<dbReference type="AlphaFoldDB" id="A0A1C7DHW2"/>